<comment type="caution">
    <text evidence="6">Lacks conserved residue(s) required for the propagation of feature annotation.</text>
</comment>
<comment type="function">
    <text evidence="6">Involved in the regulation of the intracellular balance of NAD and NADP, and is a key enzyme in the biosynthesis of NADP. Catalyzes specifically the phosphorylation on 2'-hydroxyl of the adenosine moiety of NAD to yield NADP.</text>
</comment>
<protein>
    <recommendedName>
        <fullName evidence="6">NAD kinase</fullName>
        <ecNumber evidence="6">2.7.1.23</ecNumber>
    </recommendedName>
    <alternativeName>
        <fullName evidence="6">ATP-dependent NAD kinase</fullName>
    </alternativeName>
</protein>
<keyword evidence="6" id="KW-0963">Cytoplasm</keyword>
<dbReference type="SUPFAM" id="SSF111331">
    <property type="entry name" value="NAD kinase/diacylglycerol kinase-like"/>
    <property type="match status" value="1"/>
</dbReference>
<comment type="cofactor">
    <cofactor evidence="6">
        <name>a divalent metal cation</name>
        <dbReference type="ChEBI" id="CHEBI:60240"/>
    </cofactor>
</comment>
<dbReference type="GO" id="GO:0005524">
    <property type="term" value="F:ATP binding"/>
    <property type="evidence" value="ECO:0007669"/>
    <property type="project" value="UniProtKB-KW"/>
</dbReference>
<dbReference type="GO" id="GO:0051287">
    <property type="term" value="F:NAD binding"/>
    <property type="evidence" value="ECO:0007669"/>
    <property type="project" value="UniProtKB-ARBA"/>
</dbReference>
<dbReference type="GO" id="GO:0019674">
    <property type="term" value="P:NAD+ metabolic process"/>
    <property type="evidence" value="ECO:0007669"/>
    <property type="project" value="InterPro"/>
</dbReference>
<dbReference type="EMBL" id="NXIE01000005">
    <property type="protein sequence ID" value="RXK11852.1"/>
    <property type="molecule type" value="Genomic_DNA"/>
</dbReference>
<dbReference type="GO" id="GO:0005737">
    <property type="term" value="C:cytoplasm"/>
    <property type="evidence" value="ECO:0007669"/>
    <property type="project" value="UniProtKB-SubCell"/>
</dbReference>
<keyword evidence="6" id="KW-0547">Nucleotide-binding</keyword>
<dbReference type="OrthoDB" id="9774737at2"/>
<dbReference type="InterPro" id="IPR002504">
    <property type="entry name" value="NADK"/>
</dbReference>
<evidence type="ECO:0000256" key="4">
    <source>
        <dbReference type="ARBA" id="ARBA00023027"/>
    </source>
</evidence>
<dbReference type="InterPro" id="IPR017438">
    <property type="entry name" value="ATP-NAD_kinase_N"/>
</dbReference>
<dbReference type="Proteomes" id="UP000289718">
    <property type="component" value="Unassembled WGS sequence"/>
</dbReference>
<dbReference type="RefSeq" id="WP_129062305.1">
    <property type="nucleotide sequence ID" value="NZ_NXIE01000005.1"/>
</dbReference>
<evidence type="ECO:0000256" key="1">
    <source>
        <dbReference type="ARBA" id="ARBA00022679"/>
    </source>
</evidence>
<feature type="binding site" evidence="6">
    <location>
        <position position="247"/>
    </location>
    <ligand>
        <name>NAD(+)</name>
        <dbReference type="ChEBI" id="CHEBI:57540"/>
    </ligand>
</feature>
<feature type="binding site" evidence="6">
    <location>
        <position position="213"/>
    </location>
    <ligand>
        <name>NAD(+)</name>
        <dbReference type="ChEBI" id="CHEBI:57540"/>
    </ligand>
</feature>
<dbReference type="Pfam" id="PF20143">
    <property type="entry name" value="NAD_kinase_C"/>
    <property type="match status" value="1"/>
</dbReference>
<keyword evidence="4 6" id="KW-0520">NAD</keyword>
<organism evidence="7 8">
    <name type="scientific">Halarcobacter mediterraneus</name>
    <dbReference type="NCBI Taxonomy" id="2023153"/>
    <lineage>
        <taxon>Bacteria</taxon>
        <taxon>Pseudomonadati</taxon>
        <taxon>Campylobacterota</taxon>
        <taxon>Epsilonproteobacteria</taxon>
        <taxon>Campylobacterales</taxon>
        <taxon>Arcobacteraceae</taxon>
        <taxon>Halarcobacter</taxon>
    </lineage>
</organism>
<reference evidence="7 8" key="1">
    <citation type="submission" date="2017-09" db="EMBL/GenBank/DDBJ databases">
        <title>Genomics of the genus Arcobacter.</title>
        <authorList>
            <person name="Perez-Cataluna A."/>
            <person name="Figueras M.J."/>
            <person name="Salas-Masso N."/>
        </authorList>
    </citation>
    <scope>NUCLEOTIDE SEQUENCE [LARGE SCALE GENOMIC DNA]</scope>
    <source>
        <strain evidence="7 8">F156-34</strain>
    </source>
</reference>
<gene>
    <name evidence="6" type="primary">nadK</name>
    <name evidence="7" type="ORF">CP965_11765</name>
</gene>
<dbReference type="PANTHER" id="PTHR20275:SF0">
    <property type="entry name" value="NAD KINASE"/>
    <property type="match status" value="1"/>
</dbReference>
<dbReference type="Pfam" id="PF01513">
    <property type="entry name" value="NAD_kinase"/>
    <property type="match status" value="1"/>
</dbReference>
<feature type="binding site" evidence="6">
    <location>
        <begin position="79"/>
        <end position="80"/>
    </location>
    <ligand>
        <name>NAD(+)</name>
        <dbReference type="ChEBI" id="CHEBI:57540"/>
    </ligand>
</feature>
<evidence type="ECO:0000256" key="2">
    <source>
        <dbReference type="ARBA" id="ARBA00022777"/>
    </source>
</evidence>
<evidence type="ECO:0000256" key="3">
    <source>
        <dbReference type="ARBA" id="ARBA00022857"/>
    </source>
</evidence>
<keyword evidence="3 6" id="KW-0521">NADP</keyword>
<name>A0A4Q1AQY0_9BACT</name>
<evidence type="ECO:0000256" key="5">
    <source>
        <dbReference type="ARBA" id="ARBA00047925"/>
    </source>
</evidence>
<keyword evidence="8" id="KW-1185">Reference proteome</keyword>
<feature type="binding site" evidence="6">
    <location>
        <begin position="148"/>
        <end position="149"/>
    </location>
    <ligand>
        <name>NAD(+)</name>
        <dbReference type="ChEBI" id="CHEBI:57540"/>
    </ligand>
</feature>
<evidence type="ECO:0000313" key="7">
    <source>
        <dbReference type="EMBL" id="RXK11852.1"/>
    </source>
</evidence>
<dbReference type="GO" id="GO:0046872">
    <property type="term" value="F:metal ion binding"/>
    <property type="evidence" value="ECO:0007669"/>
    <property type="project" value="UniProtKB-UniRule"/>
</dbReference>
<dbReference type="InterPro" id="IPR016064">
    <property type="entry name" value="NAD/diacylglycerol_kinase_sf"/>
</dbReference>
<dbReference type="PANTHER" id="PTHR20275">
    <property type="entry name" value="NAD KINASE"/>
    <property type="match status" value="1"/>
</dbReference>
<dbReference type="CDD" id="cd01653">
    <property type="entry name" value="GATase1"/>
    <property type="match status" value="1"/>
</dbReference>
<dbReference type="HAMAP" id="MF_00361">
    <property type="entry name" value="NAD_kinase"/>
    <property type="match status" value="1"/>
</dbReference>
<keyword evidence="1 6" id="KW-0808">Transferase</keyword>
<proteinExistence type="inferred from homology"/>
<evidence type="ECO:0000313" key="8">
    <source>
        <dbReference type="Proteomes" id="UP000289718"/>
    </source>
</evidence>
<dbReference type="Gene3D" id="2.60.200.30">
    <property type="entry name" value="Probable inorganic polyphosphate/atp-NAD kinase, domain 2"/>
    <property type="match status" value="1"/>
</dbReference>
<sequence length="289" mass="32602">MKLTRSAKKLTNKNSAGIILKPDSPEIKKEYYEIIDYFKAHNIEVFLEENSAEMINEINCFSLDQLCEKVDFLVSVGGDGTLLSVVRNSFKYNIPILGVHLGTLGFLTDITYEELPKFLIDFINNNYRIDNRMLVECQVNNKTFVAFNDIVISRKTVSSMIRLKAKINGTAFNSYYGDGVIISTPTGSTAYNLSVGGPIVYPLTEAFIITPVAPHSLTQRPLVMPADIEIEFKIKDEEGAVLLIDGQDTYEVENESIIKVTISNKKAKLIHRTKRNFFEVLNDKLQWGN</sequence>
<comment type="subcellular location">
    <subcellularLocation>
        <location evidence="6">Cytoplasm</location>
    </subcellularLocation>
</comment>
<comment type="catalytic activity">
    <reaction evidence="5 6">
        <text>NAD(+) + ATP = ADP + NADP(+) + H(+)</text>
        <dbReference type="Rhea" id="RHEA:18629"/>
        <dbReference type="ChEBI" id="CHEBI:15378"/>
        <dbReference type="ChEBI" id="CHEBI:30616"/>
        <dbReference type="ChEBI" id="CHEBI:57540"/>
        <dbReference type="ChEBI" id="CHEBI:58349"/>
        <dbReference type="ChEBI" id="CHEBI:456216"/>
        <dbReference type="EC" id="2.7.1.23"/>
    </reaction>
</comment>
<feature type="binding site" evidence="6">
    <location>
        <position position="178"/>
    </location>
    <ligand>
        <name>NAD(+)</name>
        <dbReference type="ChEBI" id="CHEBI:57540"/>
    </ligand>
</feature>
<evidence type="ECO:0000256" key="6">
    <source>
        <dbReference type="HAMAP-Rule" id="MF_00361"/>
    </source>
</evidence>
<dbReference type="AlphaFoldDB" id="A0A4Q1AQY0"/>
<comment type="caution">
    <text evidence="7">The sequence shown here is derived from an EMBL/GenBank/DDBJ whole genome shotgun (WGS) entry which is preliminary data.</text>
</comment>
<feature type="binding site" evidence="6">
    <location>
        <begin position="189"/>
        <end position="194"/>
    </location>
    <ligand>
        <name>NAD(+)</name>
        <dbReference type="ChEBI" id="CHEBI:57540"/>
    </ligand>
</feature>
<dbReference type="GO" id="GO:0003951">
    <property type="term" value="F:NAD+ kinase activity"/>
    <property type="evidence" value="ECO:0007669"/>
    <property type="project" value="UniProtKB-UniRule"/>
</dbReference>
<dbReference type="GO" id="GO:0006741">
    <property type="term" value="P:NADP+ biosynthetic process"/>
    <property type="evidence" value="ECO:0007669"/>
    <property type="project" value="UniProtKB-UniRule"/>
</dbReference>
<accession>A0A4Q1AQY0</accession>
<feature type="active site" description="Proton acceptor" evidence="6">
    <location>
        <position position="79"/>
    </location>
</feature>
<comment type="similarity">
    <text evidence="6">Belongs to the NAD kinase family.</text>
</comment>
<keyword evidence="2 6" id="KW-0418">Kinase</keyword>
<dbReference type="EC" id="2.7.1.23" evidence="6"/>
<dbReference type="Gene3D" id="3.40.50.10330">
    <property type="entry name" value="Probable inorganic polyphosphate/atp-NAD kinase, domain 1"/>
    <property type="match status" value="1"/>
</dbReference>
<dbReference type="InterPro" id="IPR017437">
    <property type="entry name" value="ATP-NAD_kinase_PpnK-typ_C"/>
</dbReference>
<keyword evidence="6" id="KW-0067">ATP-binding</keyword>